<evidence type="ECO:0000256" key="3">
    <source>
        <dbReference type="ARBA" id="ARBA00022837"/>
    </source>
</evidence>
<feature type="domain" description="EF-hand" evidence="5">
    <location>
        <begin position="60"/>
        <end position="95"/>
    </location>
</feature>
<feature type="region of interest" description="Disordered" evidence="4">
    <location>
        <begin position="778"/>
        <end position="812"/>
    </location>
</feature>
<feature type="domain" description="EF-hand" evidence="5">
    <location>
        <begin position="1150"/>
        <end position="1179"/>
    </location>
</feature>
<sequence length="1768" mass="195344">MSALSQATFERARNFLRAALAKRGVHGMLSLRDAFEEYDADDSGALDFEEFAAAIMQYKLTTQEIRCLFMRFDSDGNGQIEYDEFVEGIRGELSAERKNIISNVFDNIDEDGDGIINSSDIGKHFLPAKHPDCETRGGTKTVAAILNDFMESFQVVGTNGSLTKKDLMEYFSNTASFVTDDFFKDMMNSIWKKGFQKRSNAPVKGSLAAYMDPSAVKNPIAEKPTYSVSASGEEYSNESFKKAKAYLIKHIASQGVKGMVALRDLFNEMDTNDDGTLSYEEFGNVMNEYKLSNQEIRALYVGFDKDGDGCIDYMEFCYGIRGPMSHERKVIVSEVFDGIDSDCDGVISCGDIGRCFVLKNHPDVKRKVKPANVILNEFLLTFEDAGSNGSLNKAQFLEYYSNISAFIEDDDFVELMNSIWKVPRTGKSSISKGTIQGTLGASLAVKQHEEKKAGIRVNPRKPVIIESPAAPIIASLKASLAKRGARGISGVSRKFKILDDDGSKSLNMEEFKKGMRECELDLTGKELNLLFAHFDKDGSGSVDFEEFLQGLRDPMNERRLRLVNMAFDVIDMDGNGIVDVEEVVHCYDASQHPKVKSGEMKANDVLMEFLETFEVGETVDGKVTKQEFINYYHNISASIDNDDYWELMIRNAWHISGGEGQAANSANTRVLATMADGSQQVVEVEKDLGMDKTNQSDVIARLKKQGVKGVKGVSTSGSCDEESTEGKPVTLAELAARQKRKEAQPKNGPGSKSAEEKKEEGKAGGKKVMSLMGMMEGKSIQDEDKPKSREALPPPPPKQRSKREVGNSAVPSAGLNMIITKMKSQMKKHGANGFIGLSRKFRIMDDDESGSLSLGEFNKALKELKMGLNDMEARMLFEHFDEDHSGSISFEEFIQGCRDPLTKRRLDLVNKAFDIIDKDGSGVVEPKEIMDCYDAKMHPDVKAGKKTEDEVLREFLSTFDVGGVVDGMVTREEFQNYYTNIGANIDRDDYFELMMRNAWHISGGSGASASSANKRVLITDSSGRQKVVEIENDLGLDRIPEKQRPAKIMKRLRDQGVDVCGIDIKGGVEEKGDELGPKYKPCVNQKFSSAAPGVLPGTGARLTKTYNKNLQKGNKIPEKNSRPIAIEEMITKMKEEMTQRGAKGLVGLSRKKFKIMDDSGDGELQMSEFKKAMNEMDFDLNDKDLHKLFDHFDTDGGGTISYEEFVQGVRDPLSERRLNSIKLAFNQIDKDGSGVIEAHEVASAYDPSKHPEVISGKKTPQQVLEEFLRTFDVGGVVDGSVTLQEFTNYYHNVSASIFNEDYFELMIRNAWHISGGTGQAANSSNKRVLVTGSDGKQRVVEINNDLGLDRVPEKQRNAEIMKRLKSQGVDVMGVEAKGAVEESEVAGDPNAPNPVALGDLQQGQKFSKGGGALQSMTKSQIVLSGGSPEDDLDYRKKMGLSSSNAKGNKARLSSLGPGGLEMEETGEYEDYVPGGVVGGASAKRKGGSSLAVMAGKKKVEGILGKLREELKSRGARGIAGLARKFRIMDDDNSKSLDVAEFSKAMRECNLRLGREDLGMLFAYFDSDGGGTITYDEFLEGVRGEVPENRRELIMLAFDVIDKDGNGVLEPEDVVDTYDASKHPDVLTGRKTRDEVLAEFLDTFDVGGEKDGMVTRDEFVNYYKNISASIDSDEYFELMIRNAWHITGGKGASENSANMRVFVVHKDGREEVVVIQNDLGLKVGDKREAMLRLRRQGLNPASVSFFDSTEEEDKKPAENLNWKTTFKLG</sequence>
<keyword evidence="7" id="KW-1185">Reference proteome</keyword>
<dbReference type="InterPro" id="IPR002048">
    <property type="entry name" value="EF_hand_dom"/>
</dbReference>
<comment type="caution">
    <text evidence="6">The sequence shown here is derived from an EMBL/GenBank/DDBJ whole genome shotgun (WGS) entry which is preliminary data.</text>
</comment>
<dbReference type="PANTHER" id="PTHR34524:SF6">
    <property type="entry name" value="CALCYPHOSINE LIKE"/>
    <property type="match status" value="1"/>
</dbReference>
<dbReference type="OrthoDB" id="444540at2759"/>
<organism evidence="6 7">
    <name type="scientific">Triparma columacea</name>
    <dbReference type="NCBI Taxonomy" id="722753"/>
    <lineage>
        <taxon>Eukaryota</taxon>
        <taxon>Sar</taxon>
        <taxon>Stramenopiles</taxon>
        <taxon>Ochrophyta</taxon>
        <taxon>Bolidophyceae</taxon>
        <taxon>Parmales</taxon>
        <taxon>Triparmaceae</taxon>
        <taxon>Triparma</taxon>
    </lineage>
</organism>
<feature type="region of interest" description="Disordered" evidence="4">
    <location>
        <begin position="704"/>
        <end position="766"/>
    </location>
</feature>
<feature type="domain" description="EF-hand" evidence="5">
    <location>
        <begin position="96"/>
        <end position="131"/>
    </location>
</feature>
<evidence type="ECO:0000256" key="4">
    <source>
        <dbReference type="SAM" id="MobiDB-lite"/>
    </source>
</evidence>
<dbReference type="GO" id="GO:0005509">
    <property type="term" value="F:calcium ion binding"/>
    <property type="evidence" value="ECO:0007669"/>
    <property type="project" value="InterPro"/>
</dbReference>
<feature type="domain" description="EF-hand" evidence="5">
    <location>
        <begin position="904"/>
        <end position="939"/>
    </location>
</feature>
<dbReference type="InterPro" id="IPR018247">
    <property type="entry name" value="EF_Hand_1_Ca_BS"/>
</dbReference>
<feature type="compositionally biased region" description="Low complexity" evidence="4">
    <location>
        <begin position="707"/>
        <end position="718"/>
    </location>
</feature>
<dbReference type="Gene3D" id="1.10.238.10">
    <property type="entry name" value="EF-hand"/>
    <property type="match status" value="12"/>
</dbReference>
<evidence type="ECO:0000313" key="7">
    <source>
        <dbReference type="Proteomes" id="UP001165065"/>
    </source>
</evidence>
<feature type="domain" description="EF-hand" evidence="5">
    <location>
        <begin position="1216"/>
        <end position="1251"/>
    </location>
</feature>
<feature type="domain" description="EF-hand" evidence="5">
    <location>
        <begin position="522"/>
        <end position="557"/>
    </location>
</feature>
<dbReference type="Pfam" id="PF13499">
    <property type="entry name" value="EF-hand_7"/>
    <property type="match status" value="8"/>
</dbReference>
<feature type="domain" description="EF-hand" evidence="5">
    <location>
        <begin position="327"/>
        <end position="362"/>
    </location>
</feature>
<dbReference type="Proteomes" id="UP001165065">
    <property type="component" value="Unassembled WGS sequence"/>
</dbReference>
<feature type="compositionally biased region" description="Basic and acidic residues" evidence="4">
    <location>
        <begin position="753"/>
        <end position="763"/>
    </location>
</feature>
<feature type="domain" description="EF-hand" evidence="5">
    <location>
        <begin position="947"/>
        <end position="984"/>
    </location>
</feature>
<proteinExistence type="predicted"/>
<feature type="domain" description="EF-hand" evidence="5">
    <location>
        <begin position="26"/>
        <end position="59"/>
    </location>
</feature>
<evidence type="ECO:0000259" key="5">
    <source>
        <dbReference type="PROSITE" id="PS50222"/>
    </source>
</evidence>
<feature type="domain" description="EF-hand" evidence="5">
    <location>
        <begin position="303"/>
        <end position="326"/>
    </location>
</feature>
<feature type="domain" description="EF-hand" evidence="5">
    <location>
        <begin position="558"/>
        <end position="593"/>
    </location>
</feature>
<evidence type="ECO:0000256" key="1">
    <source>
        <dbReference type="ARBA" id="ARBA00022723"/>
    </source>
</evidence>
<gene>
    <name evidence="6" type="ORF">TrCOL_g7878</name>
</gene>
<keyword evidence="3" id="KW-0106">Calcium</keyword>
<keyword evidence="1" id="KW-0479">Metal-binding</keyword>
<feature type="domain" description="EF-hand" evidence="5">
    <location>
        <begin position="868"/>
        <end position="903"/>
    </location>
</feature>
<dbReference type="PROSITE" id="PS50222">
    <property type="entry name" value="EF_HAND_2"/>
    <property type="match status" value="19"/>
</dbReference>
<feature type="domain" description="EF-hand" evidence="5">
    <location>
        <begin position="841"/>
        <end position="867"/>
    </location>
</feature>
<dbReference type="SMART" id="SM00054">
    <property type="entry name" value="EFh"/>
    <property type="match status" value="20"/>
</dbReference>
<reference evidence="7" key="1">
    <citation type="journal article" date="2023" name="Commun. Biol.">
        <title>Genome analysis of Parmales, the sister group of diatoms, reveals the evolutionary specialization of diatoms from phago-mixotrophs to photoautotrophs.</title>
        <authorList>
            <person name="Ban H."/>
            <person name="Sato S."/>
            <person name="Yoshikawa S."/>
            <person name="Yamada K."/>
            <person name="Nakamura Y."/>
            <person name="Ichinomiya M."/>
            <person name="Sato N."/>
            <person name="Blanc-Mathieu R."/>
            <person name="Endo H."/>
            <person name="Kuwata A."/>
            <person name="Ogata H."/>
        </authorList>
    </citation>
    <scope>NUCLEOTIDE SEQUENCE [LARGE SCALE GENOMIC DNA]</scope>
</reference>
<dbReference type="CDD" id="cd00051">
    <property type="entry name" value="EFh"/>
    <property type="match status" value="8"/>
</dbReference>
<feature type="domain" description="EF-hand" evidence="5">
    <location>
        <begin position="1588"/>
        <end position="1623"/>
    </location>
</feature>
<dbReference type="Pfam" id="PF13202">
    <property type="entry name" value="EF-hand_5"/>
    <property type="match status" value="2"/>
</dbReference>
<feature type="domain" description="EF-hand" evidence="5">
    <location>
        <begin position="486"/>
        <end position="521"/>
    </location>
</feature>
<feature type="domain" description="EF-hand" evidence="5">
    <location>
        <begin position="1180"/>
        <end position="1215"/>
    </location>
</feature>
<feature type="compositionally biased region" description="Basic and acidic residues" evidence="4">
    <location>
        <begin position="779"/>
        <end position="790"/>
    </location>
</feature>
<keyword evidence="2" id="KW-0677">Repeat</keyword>
<name>A0A9W7GD81_9STRA</name>
<dbReference type="SUPFAM" id="SSF47473">
    <property type="entry name" value="EF-hand"/>
    <property type="match status" value="6"/>
</dbReference>
<dbReference type="EMBL" id="BRYA01000132">
    <property type="protein sequence ID" value="GMI40609.1"/>
    <property type="molecule type" value="Genomic_DNA"/>
</dbReference>
<accession>A0A9W7GD81</accession>
<feature type="domain" description="EF-hand" evidence="5">
    <location>
        <begin position="1552"/>
        <end position="1587"/>
    </location>
</feature>
<dbReference type="InterPro" id="IPR011992">
    <property type="entry name" value="EF-hand-dom_pair"/>
</dbReference>
<protein>
    <recommendedName>
        <fullName evidence="5">EF-hand domain-containing protein</fullName>
    </recommendedName>
</protein>
<dbReference type="PROSITE" id="PS00018">
    <property type="entry name" value="EF_HAND_1"/>
    <property type="match status" value="17"/>
</dbReference>
<evidence type="ECO:0000256" key="2">
    <source>
        <dbReference type="ARBA" id="ARBA00022737"/>
    </source>
</evidence>
<evidence type="ECO:0000313" key="6">
    <source>
        <dbReference type="EMBL" id="GMI40609.1"/>
    </source>
</evidence>
<dbReference type="InterPro" id="IPR051581">
    <property type="entry name" value="Ca-bind"/>
</dbReference>
<dbReference type="PANTHER" id="PTHR34524">
    <property type="entry name" value="CALCYPHOSIN"/>
    <property type="match status" value="1"/>
</dbReference>
<feature type="domain" description="EF-hand" evidence="5">
    <location>
        <begin position="257"/>
        <end position="292"/>
    </location>
</feature>
<feature type="domain" description="EF-hand" evidence="5">
    <location>
        <begin position="1516"/>
        <end position="1551"/>
    </location>
</feature>